<dbReference type="Proteomes" id="UP000245464">
    <property type="component" value="Chromosome 10"/>
</dbReference>
<comment type="caution">
    <text evidence="1">The sequence shown here is derived from an EMBL/GenBank/DDBJ whole genome shotgun (WGS) entry which is preliminary data.</text>
</comment>
<organism evidence="1 2">
    <name type="scientific">Pyrenophora tritici-repentis</name>
    <dbReference type="NCBI Taxonomy" id="45151"/>
    <lineage>
        <taxon>Eukaryota</taxon>
        <taxon>Fungi</taxon>
        <taxon>Dikarya</taxon>
        <taxon>Ascomycota</taxon>
        <taxon>Pezizomycotina</taxon>
        <taxon>Dothideomycetes</taxon>
        <taxon>Pleosporomycetidae</taxon>
        <taxon>Pleosporales</taxon>
        <taxon>Pleosporineae</taxon>
        <taxon>Pleosporaceae</taxon>
        <taxon>Pyrenophora</taxon>
    </lineage>
</organism>
<name>A0A5M9KTI8_9PLEO</name>
<protein>
    <submittedName>
        <fullName evidence="1">Uncharacterized protein</fullName>
    </submittedName>
</protein>
<dbReference type="EMBL" id="NQIK02000010">
    <property type="protein sequence ID" value="KAF7565250.1"/>
    <property type="molecule type" value="Genomic_DNA"/>
</dbReference>
<gene>
    <name evidence="1" type="ORF">PtrM4_046840</name>
</gene>
<accession>A0A5M9KTI8</accession>
<dbReference type="RefSeq" id="XP_065959257.1">
    <property type="nucleotide sequence ID" value="XM_066104693.1"/>
</dbReference>
<dbReference type="AlphaFoldDB" id="A0A5M9KTI8"/>
<evidence type="ECO:0000313" key="2">
    <source>
        <dbReference type="Proteomes" id="UP000245464"/>
    </source>
</evidence>
<evidence type="ECO:0000313" key="1">
    <source>
        <dbReference type="EMBL" id="KAF7565250.1"/>
    </source>
</evidence>
<dbReference type="KEGG" id="ptrr:90954897"/>
<sequence>MKFTLLASGLFFAGIARASVGCYCIDIRSGLNDYKTGAACCVRRHGSSNPAWNADGAGYCRYKENPPWPTTREEFNKCCIDNGSRNGGSCTRR</sequence>
<proteinExistence type="predicted"/>
<reference evidence="1" key="1">
    <citation type="journal article" date="2018" name="BMC Genomics">
        <title>Comparative genomics of the wheat fungal pathogen Pyrenophora tritici-repentis reveals chromosomal variations and genome plasticity.</title>
        <authorList>
            <person name="Moolhuijzen P."/>
            <person name="See P.T."/>
            <person name="Hane J.K."/>
            <person name="Shi G."/>
            <person name="Liu Z."/>
            <person name="Oliver R.P."/>
            <person name="Moffat C.S."/>
        </authorList>
    </citation>
    <scope>NUCLEOTIDE SEQUENCE [LARGE SCALE GENOMIC DNA]</scope>
    <source>
        <strain evidence="1">M4</strain>
    </source>
</reference>
<dbReference type="GeneID" id="90954897"/>